<proteinExistence type="predicted"/>
<name>A0A3N4YYP6_9MICO</name>
<accession>A0A3N4YYP6</accession>
<reference evidence="1 2" key="1">
    <citation type="submission" date="2018-11" db="EMBL/GenBank/DDBJ databases">
        <title>Sequencing the genomes of 1000 actinobacteria strains.</title>
        <authorList>
            <person name="Klenk H.-P."/>
        </authorList>
    </citation>
    <scope>NUCLEOTIDE SEQUENCE [LARGE SCALE GENOMIC DNA]</scope>
    <source>
        <strain evidence="1 2">DSM 14418</strain>
    </source>
</reference>
<protein>
    <submittedName>
        <fullName evidence="1">Uncharacterized protein</fullName>
    </submittedName>
</protein>
<comment type="caution">
    <text evidence="1">The sequence shown here is derived from an EMBL/GenBank/DDBJ whole genome shotgun (WGS) entry which is preliminary data.</text>
</comment>
<dbReference type="Proteomes" id="UP000280726">
    <property type="component" value="Unassembled WGS sequence"/>
</dbReference>
<dbReference type="EMBL" id="RKRA01000001">
    <property type="protein sequence ID" value="RPF26299.1"/>
    <property type="molecule type" value="Genomic_DNA"/>
</dbReference>
<dbReference type="AlphaFoldDB" id="A0A3N4YYP6"/>
<evidence type="ECO:0000313" key="1">
    <source>
        <dbReference type="EMBL" id="RPF26299.1"/>
    </source>
</evidence>
<evidence type="ECO:0000313" key="2">
    <source>
        <dbReference type="Proteomes" id="UP000280726"/>
    </source>
</evidence>
<keyword evidence="2" id="KW-1185">Reference proteome</keyword>
<gene>
    <name evidence="1" type="ORF">EDD32_0735</name>
</gene>
<organism evidence="1 2">
    <name type="scientific">Georgenia muralis</name>
    <dbReference type="NCBI Taxonomy" id="154117"/>
    <lineage>
        <taxon>Bacteria</taxon>
        <taxon>Bacillati</taxon>
        <taxon>Actinomycetota</taxon>
        <taxon>Actinomycetes</taxon>
        <taxon>Micrococcales</taxon>
        <taxon>Bogoriellaceae</taxon>
        <taxon>Georgenia</taxon>
    </lineage>
</organism>
<sequence>MVWFTNWGIAKPDAWYSDSPVALMQGSNVMNVRTKILGAATAACLGVAVGAGPATAAPAAVAPSAVSASAHQVLEGPLEVTGTDQLGNAFTGEITDLTAFVDDGVLMVTGSITDTVTGESDTFTTTVDDLFATGDGSGGRGDCQILNLDLGPLDLDVLGLIVELDPIVLDLSADRGPGKLVGNLLCAVTGLLDGGGPLTGITALLNRLLTGLGL</sequence>